<feature type="transmembrane region" description="Helical" evidence="3">
    <location>
        <begin position="113"/>
        <end position="135"/>
    </location>
</feature>
<evidence type="ECO:0000313" key="6">
    <source>
        <dbReference type="Proteomes" id="UP000014760"/>
    </source>
</evidence>
<dbReference type="Gene3D" id="2.20.100.10">
    <property type="entry name" value="Thrombospondin type-1 (TSP1) repeat"/>
    <property type="match status" value="1"/>
</dbReference>
<keyword evidence="3" id="KW-0812">Transmembrane</keyword>
<reference evidence="4 6" key="2">
    <citation type="journal article" date="2013" name="Nature">
        <title>Insights into bilaterian evolution from three spiralian genomes.</title>
        <authorList>
            <person name="Simakov O."/>
            <person name="Marletaz F."/>
            <person name="Cho S.J."/>
            <person name="Edsinger-Gonzales E."/>
            <person name="Havlak P."/>
            <person name="Hellsten U."/>
            <person name="Kuo D.H."/>
            <person name="Larsson T."/>
            <person name="Lv J."/>
            <person name="Arendt D."/>
            <person name="Savage R."/>
            <person name="Osoegawa K."/>
            <person name="de Jong P."/>
            <person name="Grimwood J."/>
            <person name="Chapman J.A."/>
            <person name="Shapiro H."/>
            <person name="Aerts A."/>
            <person name="Otillar R.P."/>
            <person name="Terry A.Y."/>
            <person name="Boore J.L."/>
            <person name="Grigoriev I.V."/>
            <person name="Lindberg D.R."/>
            <person name="Seaver E.C."/>
            <person name="Weisblat D.A."/>
            <person name="Putnam N.H."/>
            <person name="Rokhsar D.S."/>
        </authorList>
    </citation>
    <scope>NUCLEOTIDE SEQUENCE</scope>
    <source>
        <strain evidence="4 6">I ESC-2004</strain>
    </source>
</reference>
<evidence type="ECO:0000313" key="5">
    <source>
        <dbReference type="EnsemblMetazoa" id="CapteP215674"/>
    </source>
</evidence>
<keyword evidence="6" id="KW-1185">Reference proteome</keyword>
<dbReference type="InterPro" id="IPR036383">
    <property type="entry name" value="TSP1_rpt_sf"/>
</dbReference>
<sequence length="163" mass="18022">MDTVHSSVWGRNSLPVESYAVEVGNCNTDHCPIHGVWLSWQSWTVCSATCGPGVSQRRRRCLPPTYGGNECGEDDHESIMCADSECENIAVKFEPMIEEETYTESDRRTSAQMIGSSAILMIAISAALILIVDATSIRRHFGYMKANLESRFGSVSNNEPTQQ</sequence>
<evidence type="ECO:0000256" key="1">
    <source>
        <dbReference type="ARBA" id="ARBA00022737"/>
    </source>
</evidence>
<accession>R7U040</accession>
<dbReference type="EMBL" id="AMQN01011100">
    <property type="status" value="NOT_ANNOTATED_CDS"/>
    <property type="molecule type" value="Genomic_DNA"/>
</dbReference>
<dbReference type="PROSITE" id="PS50092">
    <property type="entry name" value="TSP1"/>
    <property type="match status" value="1"/>
</dbReference>
<protein>
    <submittedName>
        <fullName evidence="4 5">Uncharacterized protein</fullName>
    </submittedName>
</protein>
<reference evidence="5" key="3">
    <citation type="submission" date="2015-06" db="UniProtKB">
        <authorList>
            <consortium name="EnsemblMetazoa"/>
        </authorList>
    </citation>
    <scope>IDENTIFICATION</scope>
</reference>
<dbReference type="SMART" id="SM00209">
    <property type="entry name" value="TSP1"/>
    <property type="match status" value="1"/>
</dbReference>
<evidence type="ECO:0000256" key="3">
    <source>
        <dbReference type="SAM" id="Phobius"/>
    </source>
</evidence>
<keyword evidence="2" id="KW-1015">Disulfide bond</keyword>
<dbReference type="OrthoDB" id="6273859at2759"/>
<keyword evidence="3" id="KW-1133">Transmembrane helix</keyword>
<evidence type="ECO:0000313" key="4">
    <source>
        <dbReference type="EMBL" id="ELT97031.1"/>
    </source>
</evidence>
<dbReference type="PANTHER" id="PTHR22906">
    <property type="entry name" value="PROPERDIN"/>
    <property type="match status" value="1"/>
</dbReference>
<dbReference type="Pfam" id="PF00090">
    <property type="entry name" value="TSP_1"/>
    <property type="match status" value="1"/>
</dbReference>
<organism evidence="4">
    <name type="scientific">Capitella teleta</name>
    <name type="common">Polychaete worm</name>
    <dbReference type="NCBI Taxonomy" id="283909"/>
    <lineage>
        <taxon>Eukaryota</taxon>
        <taxon>Metazoa</taxon>
        <taxon>Spiralia</taxon>
        <taxon>Lophotrochozoa</taxon>
        <taxon>Annelida</taxon>
        <taxon>Polychaeta</taxon>
        <taxon>Sedentaria</taxon>
        <taxon>Scolecida</taxon>
        <taxon>Capitellidae</taxon>
        <taxon>Capitella</taxon>
    </lineage>
</organism>
<dbReference type="SUPFAM" id="SSF82895">
    <property type="entry name" value="TSP-1 type 1 repeat"/>
    <property type="match status" value="1"/>
</dbReference>
<reference evidence="6" key="1">
    <citation type="submission" date="2012-12" db="EMBL/GenBank/DDBJ databases">
        <authorList>
            <person name="Hellsten U."/>
            <person name="Grimwood J."/>
            <person name="Chapman J.A."/>
            <person name="Shapiro H."/>
            <person name="Aerts A."/>
            <person name="Otillar R.P."/>
            <person name="Terry A.Y."/>
            <person name="Boore J.L."/>
            <person name="Simakov O."/>
            <person name="Marletaz F."/>
            <person name="Cho S.-J."/>
            <person name="Edsinger-Gonzales E."/>
            <person name="Havlak P."/>
            <person name="Kuo D.-H."/>
            <person name="Larsson T."/>
            <person name="Lv J."/>
            <person name="Arendt D."/>
            <person name="Savage R."/>
            <person name="Osoegawa K."/>
            <person name="de Jong P."/>
            <person name="Lindberg D.R."/>
            <person name="Seaver E.C."/>
            <person name="Weisblat D.A."/>
            <person name="Putnam N.H."/>
            <person name="Grigoriev I.V."/>
            <person name="Rokhsar D.S."/>
        </authorList>
    </citation>
    <scope>NUCLEOTIDE SEQUENCE</scope>
    <source>
        <strain evidence="6">I ESC-2004</strain>
    </source>
</reference>
<keyword evidence="1" id="KW-0677">Repeat</keyword>
<dbReference type="InterPro" id="IPR000884">
    <property type="entry name" value="TSP1_rpt"/>
</dbReference>
<evidence type="ECO:0000256" key="2">
    <source>
        <dbReference type="ARBA" id="ARBA00023157"/>
    </source>
</evidence>
<dbReference type="STRING" id="283909.R7U040"/>
<dbReference type="Proteomes" id="UP000014760">
    <property type="component" value="Unassembled WGS sequence"/>
</dbReference>
<gene>
    <name evidence="4" type="ORF">CAPTEDRAFT_215674</name>
</gene>
<keyword evidence="3" id="KW-0472">Membrane</keyword>
<dbReference type="HOGENOM" id="CLU_1628612_0_0_1"/>
<name>R7U040_CAPTE</name>
<proteinExistence type="predicted"/>
<dbReference type="InterPro" id="IPR052065">
    <property type="entry name" value="Compl_asym_regulator"/>
</dbReference>
<dbReference type="EMBL" id="KB308685">
    <property type="protein sequence ID" value="ELT97031.1"/>
    <property type="molecule type" value="Genomic_DNA"/>
</dbReference>
<dbReference type="EnsemblMetazoa" id="CapteT215674">
    <property type="protein sequence ID" value="CapteP215674"/>
    <property type="gene ID" value="CapteG215674"/>
</dbReference>
<dbReference type="AlphaFoldDB" id="R7U040"/>